<proteinExistence type="predicted"/>
<evidence type="ECO:0000256" key="1">
    <source>
        <dbReference type="SAM" id="Phobius"/>
    </source>
</evidence>
<dbReference type="EMBL" id="JAKEKT020000039">
    <property type="protein sequence ID" value="KAL1641468.1"/>
    <property type="molecule type" value="Genomic_DNA"/>
</dbReference>
<organism evidence="2 3">
    <name type="scientific">Diplodia intermedia</name>
    <dbReference type="NCBI Taxonomy" id="856260"/>
    <lineage>
        <taxon>Eukaryota</taxon>
        <taxon>Fungi</taxon>
        <taxon>Dikarya</taxon>
        <taxon>Ascomycota</taxon>
        <taxon>Pezizomycotina</taxon>
        <taxon>Dothideomycetes</taxon>
        <taxon>Dothideomycetes incertae sedis</taxon>
        <taxon>Botryosphaeriales</taxon>
        <taxon>Botryosphaeriaceae</taxon>
        <taxon>Diplodia</taxon>
    </lineage>
</organism>
<keyword evidence="1" id="KW-1133">Transmembrane helix</keyword>
<feature type="transmembrane region" description="Helical" evidence="1">
    <location>
        <begin position="22"/>
        <end position="39"/>
    </location>
</feature>
<protein>
    <submittedName>
        <fullName evidence="2">Uncharacterized protein</fullName>
    </submittedName>
</protein>
<keyword evidence="1" id="KW-0812">Transmembrane</keyword>
<gene>
    <name evidence="2" type="ORF">SLS58_005973</name>
</gene>
<sequence>MVMEKTGYQVHLEKDPSFLREIWAWFVIGLVTITLRWIVRIRTVGFRGLAGDDYITLLTLGFYTMDAVLVHVVYHTGANAGLTQEIVDQLSEQEIDQFVLGSACQTAAWYSYT</sequence>
<reference evidence="2 3" key="1">
    <citation type="journal article" date="2023" name="Plant Dis.">
        <title>First Report of Diplodia intermedia Causing Canker and Dieback Diseases on Apple Trees in Canada.</title>
        <authorList>
            <person name="Ellouze W."/>
            <person name="Ilyukhin E."/>
            <person name="Sulman M."/>
            <person name="Ali S."/>
        </authorList>
    </citation>
    <scope>NUCLEOTIDE SEQUENCE [LARGE SCALE GENOMIC DNA]</scope>
    <source>
        <strain evidence="2 3">M45-28</strain>
    </source>
</reference>
<accession>A0ABR3TP00</accession>
<feature type="non-terminal residue" evidence="2">
    <location>
        <position position="113"/>
    </location>
</feature>
<comment type="caution">
    <text evidence="2">The sequence shown here is derived from an EMBL/GenBank/DDBJ whole genome shotgun (WGS) entry which is preliminary data.</text>
</comment>
<name>A0ABR3TP00_9PEZI</name>
<evidence type="ECO:0000313" key="3">
    <source>
        <dbReference type="Proteomes" id="UP001521184"/>
    </source>
</evidence>
<dbReference type="Proteomes" id="UP001521184">
    <property type="component" value="Unassembled WGS sequence"/>
</dbReference>
<keyword evidence="1" id="KW-0472">Membrane</keyword>
<keyword evidence="3" id="KW-1185">Reference proteome</keyword>
<evidence type="ECO:0000313" key="2">
    <source>
        <dbReference type="EMBL" id="KAL1641468.1"/>
    </source>
</evidence>